<dbReference type="GO" id="GO:0005886">
    <property type="term" value="C:plasma membrane"/>
    <property type="evidence" value="ECO:0007669"/>
    <property type="project" value="TreeGrafter"/>
</dbReference>
<sequence>MAEKAQKLESYIWEGKDRRGNKSKGELTGSNLALVKAQLRKQGIIPDKVKKKPKPLFGGSKKISPFDIAMLTRQLATMMKAGVPLVQSFDIVSDGLENKGLQDL</sequence>
<dbReference type="EMBL" id="LAZR01003958">
    <property type="protein sequence ID" value="KKN13099.1"/>
    <property type="molecule type" value="Genomic_DNA"/>
</dbReference>
<accession>A0A0F9N528</accession>
<comment type="caution">
    <text evidence="1">The sequence shown here is derived from an EMBL/GenBank/DDBJ whole genome shotgun (WGS) entry which is preliminary data.</text>
</comment>
<dbReference type="PANTHER" id="PTHR30012:SF7">
    <property type="entry name" value="PROTEIN TRANSPORT PROTEIN HOFC HOMOLOG"/>
    <property type="match status" value="1"/>
</dbReference>
<dbReference type="GO" id="GO:0015628">
    <property type="term" value="P:protein secretion by the type II secretion system"/>
    <property type="evidence" value="ECO:0007669"/>
    <property type="project" value="TreeGrafter"/>
</dbReference>
<proteinExistence type="predicted"/>
<feature type="non-terminal residue" evidence="1">
    <location>
        <position position="104"/>
    </location>
</feature>
<evidence type="ECO:0000313" key="1">
    <source>
        <dbReference type="EMBL" id="KKN13099.1"/>
    </source>
</evidence>
<dbReference type="InterPro" id="IPR042094">
    <property type="entry name" value="T2SS_GspF_sf"/>
</dbReference>
<dbReference type="PANTHER" id="PTHR30012">
    <property type="entry name" value="GENERAL SECRETION PATHWAY PROTEIN"/>
    <property type="match status" value="1"/>
</dbReference>
<dbReference type="Gene3D" id="1.20.81.30">
    <property type="entry name" value="Type II secretion system (T2SS), domain F"/>
    <property type="match status" value="1"/>
</dbReference>
<protein>
    <submittedName>
        <fullName evidence="1">Uncharacterized protein</fullName>
    </submittedName>
</protein>
<dbReference type="AlphaFoldDB" id="A0A0F9N528"/>
<reference evidence="1" key="1">
    <citation type="journal article" date="2015" name="Nature">
        <title>Complex archaea that bridge the gap between prokaryotes and eukaryotes.</title>
        <authorList>
            <person name="Spang A."/>
            <person name="Saw J.H."/>
            <person name="Jorgensen S.L."/>
            <person name="Zaremba-Niedzwiedzka K."/>
            <person name="Martijn J."/>
            <person name="Lind A.E."/>
            <person name="van Eijk R."/>
            <person name="Schleper C."/>
            <person name="Guy L."/>
            <person name="Ettema T.J."/>
        </authorList>
    </citation>
    <scope>NUCLEOTIDE SEQUENCE</scope>
</reference>
<name>A0A0F9N528_9ZZZZ</name>
<gene>
    <name evidence="1" type="ORF">LCGC14_1009720</name>
</gene>
<dbReference type="InterPro" id="IPR003004">
    <property type="entry name" value="GspF/PilC"/>
</dbReference>
<organism evidence="1">
    <name type="scientific">marine sediment metagenome</name>
    <dbReference type="NCBI Taxonomy" id="412755"/>
    <lineage>
        <taxon>unclassified sequences</taxon>
        <taxon>metagenomes</taxon>
        <taxon>ecological metagenomes</taxon>
    </lineage>
</organism>